<dbReference type="AlphaFoldDB" id="A0AAW9ZHA7"/>
<keyword evidence="1" id="KW-0472">Membrane</keyword>
<evidence type="ECO:0000313" key="3">
    <source>
        <dbReference type="Proteomes" id="UP000587270"/>
    </source>
</evidence>
<reference evidence="2 3" key="1">
    <citation type="submission" date="2020-04" db="EMBL/GenBank/DDBJ databases">
        <authorList>
            <person name="Hitch T.C.A."/>
            <person name="Wylensek D."/>
            <person name="Clavel T."/>
        </authorList>
    </citation>
    <scope>NUCLEOTIDE SEQUENCE [LARGE SCALE GENOMIC DNA]</scope>
    <source>
        <strain evidence="2 3">WCA-386-APC-4I</strain>
    </source>
</reference>
<feature type="transmembrane region" description="Helical" evidence="1">
    <location>
        <begin position="24"/>
        <end position="46"/>
    </location>
</feature>
<keyword evidence="1" id="KW-1133">Transmembrane helix</keyword>
<dbReference type="RefSeq" id="WP_170090665.1">
    <property type="nucleotide sequence ID" value="NZ_JABAFN010000008.1"/>
</dbReference>
<evidence type="ECO:0000313" key="2">
    <source>
        <dbReference type="EMBL" id="NME21809.1"/>
    </source>
</evidence>
<gene>
    <name evidence="2" type="ORF">HF865_03665</name>
</gene>
<keyword evidence="1" id="KW-0812">Transmembrane</keyword>
<protein>
    <recommendedName>
        <fullName evidence="4">Phage protein</fullName>
    </recommendedName>
</protein>
<evidence type="ECO:0000256" key="1">
    <source>
        <dbReference type="SAM" id="Phobius"/>
    </source>
</evidence>
<dbReference type="Proteomes" id="UP000587270">
    <property type="component" value="Unassembled WGS sequence"/>
</dbReference>
<name>A0AAW9ZHA7_LIMRT</name>
<accession>A0AAW9ZHA7</accession>
<sequence length="120" mass="13420">MFSNVVCAASNGEWVGLGMTAADWAAVITVIILIISTLGGLLILVLKDKLTNPLSLVIDKLSDSVDRLVKANDKRDQQYKELTEHVAKHDQQFVRDEERINEIYRQINNTGGTDHNDKQD</sequence>
<proteinExistence type="predicted"/>
<organism evidence="2 3">
    <name type="scientific">Limosilactobacillus reuteri</name>
    <name type="common">Lactobacillus reuteri</name>
    <dbReference type="NCBI Taxonomy" id="1598"/>
    <lineage>
        <taxon>Bacteria</taxon>
        <taxon>Bacillati</taxon>
        <taxon>Bacillota</taxon>
        <taxon>Bacilli</taxon>
        <taxon>Lactobacillales</taxon>
        <taxon>Lactobacillaceae</taxon>
        <taxon>Limosilactobacillus</taxon>
    </lineage>
</organism>
<dbReference type="EMBL" id="JABAFN010000008">
    <property type="protein sequence ID" value="NME21809.1"/>
    <property type="molecule type" value="Genomic_DNA"/>
</dbReference>
<evidence type="ECO:0008006" key="4">
    <source>
        <dbReference type="Google" id="ProtNLM"/>
    </source>
</evidence>
<comment type="caution">
    <text evidence="2">The sequence shown here is derived from an EMBL/GenBank/DDBJ whole genome shotgun (WGS) entry which is preliminary data.</text>
</comment>